<feature type="region of interest" description="Disordered" evidence="1">
    <location>
        <begin position="14"/>
        <end position="50"/>
    </location>
</feature>
<organism evidence="2 3">
    <name type="scientific">Forsythia ovata</name>
    <dbReference type="NCBI Taxonomy" id="205694"/>
    <lineage>
        <taxon>Eukaryota</taxon>
        <taxon>Viridiplantae</taxon>
        <taxon>Streptophyta</taxon>
        <taxon>Embryophyta</taxon>
        <taxon>Tracheophyta</taxon>
        <taxon>Spermatophyta</taxon>
        <taxon>Magnoliopsida</taxon>
        <taxon>eudicotyledons</taxon>
        <taxon>Gunneridae</taxon>
        <taxon>Pentapetalae</taxon>
        <taxon>asterids</taxon>
        <taxon>lamiids</taxon>
        <taxon>Lamiales</taxon>
        <taxon>Oleaceae</taxon>
        <taxon>Forsythieae</taxon>
        <taxon>Forsythia</taxon>
    </lineage>
</organism>
<evidence type="ECO:0000313" key="2">
    <source>
        <dbReference type="EMBL" id="KAL2462974.1"/>
    </source>
</evidence>
<evidence type="ECO:0000313" key="3">
    <source>
        <dbReference type="Proteomes" id="UP001604277"/>
    </source>
</evidence>
<accession>A0ABD1PH43</accession>
<feature type="compositionally biased region" description="Basic and acidic residues" evidence="1">
    <location>
        <begin position="39"/>
        <end position="50"/>
    </location>
</feature>
<gene>
    <name evidence="2" type="ORF">Fot_54211</name>
</gene>
<proteinExistence type="predicted"/>
<feature type="compositionally biased region" description="Basic and acidic residues" evidence="1">
    <location>
        <begin position="19"/>
        <end position="29"/>
    </location>
</feature>
<reference evidence="3" key="1">
    <citation type="submission" date="2024-07" db="EMBL/GenBank/DDBJ databases">
        <title>Two chromosome-level genome assemblies of Korean endemic species Abeliophyllum distichum and Forsythia ovata (Oleaceae).</title>
        <authorList>
            <person name="Jang H."/>
        </authorList>
    </citation>
    <scope>NUCLEOTIDE SEQUENCE [LARGE SCALE GENOMIC DNA]</scope>
</reference>
<protein>
    <submittedName>
        <fullName evidence="2">General transcription factor IIE subunit 1</fullName>
    </submittedName>
</protein>
<comment type="caution">
    <text evidence="2">The sequence shown here is derived from an EMBL/GenBank/DDBJ whole genome shotgun (WGS) entry which is preliminary data.</text>
</comment>
<name>A0ABD1PH43_9LAMI</name>
<keyword evidence="3" id="KW-1185">Reference proteome</keyword>
<sequence length="136" mass="15278">MKVLPSWMINQGMNLTAEQRGETKQEAKMADSLPAEGISDDKTPPTDKDDVNIIEDEYLKAYYAALLSRQRDLEADAKREQETSMLPSLMRFTTIPPSAKLARSQNAVMSLREMMLNGMNLLQVAQPVISKLTTQM</sequence>
<dbReference type="AlphaFoldDB" id="A0ABD1PH43"/>
<evidence type="ECO:0000256" key="1">
    <source>
        <dbReference type="SAM" id="MobiDB-lite"/>
    </source>
</evidence>
<dbReference type="EMBL" id="JBFOLJ010000020">
    <property type="protein sequence ID" value="KAL2462974.1"/>
    <property type="molecule type" value="Genomic_DNA"/>
</dbReference>
<dbReference type="Proteomes" id="UP001604277">
    <property type="component" value="Unassembled WGS sequence"/>
</dbReference>